<dbReference type="AlphaFoldDB" id="R7QKS0"/>
<evidence type="ECO:0000256" key="1">
    <source>
        <dbReference type="SAM" id="Phobius"/>
    </source>
</evidence>
<dbReference type="RefSeq" id="XP_005719028.1">
    <property type="nucleotide sequence ID" value="XM_005718971.1"/>
</dbReference>
<accession>R7QKS0</accession>
<keyword evidence="1" id="KW-0472">Membrane</keyword>
<protein>
    <submittedName>
        <fullName evidence="2">Uncharacterized protein</fullName>
    </submittedName>
</protein>
<dbReference type="EMBL" id="HG002002">
    <property type="protein sequence ID" value="CDF39117.1"/>
    <property type="molecule type" value="Genomic_DNA"/>
</dbReference>
<organism evidence="2 3">
    <name type="scientific">Chondrus crispus</name>
    <name type="common">Carrageen Irish moss</name>
    <name type="synonym">Polymorpha crispa</name>
    <dbReference type="NCBI Taxonomy" id="2769"/>
    <lineage>
        <taxon>Eukaryota</taxon>
        <taxon>Rhodophyta</taxon>
        <taxon>Florideophyceae</taxon>
        <taxon>Rhodymeniophycidae</taxon>
        <taxon>Gigartinales</taxon>
        <taxon>Gigartinaceae</taxon>
        <taxon>Chondrus</taxon>
    </lineage>
</organism>
<dbReference type="GeneID" id="17326747"/>
<keyword evidence="1" id="KW-1133">Transmembrane helix</keyword>
<dbReference type="KEGG" id="ccp:CHC_T00006518001"/>
<evidence type="ECO:0000313" key="3">
    <source>
        <dbReference type="Proteomes" id="UP000012073"/>
    </source>
</evidence>
<keyword evidence="3" id="KW-1185">Reference proteome</keyword>
<proteinExistence type="predicted"/>
<reference evidence="3" key="1">
    <citation type="journal article" date="2013" name="Proc. Natl. Acad. Sci. U.S.A.">
        <title>Genome structure and metabolic features in the red seaweed Chondrus crispus shed light on evolution of the Archaeplastida.</title>
        <authorList>
            <person name="Collen J."/>
            <person name="Porcel B."/>
            <person name="Carre W."/>
            <person name="Ball S.G."/>
            <person name="Chaparro C."/>
            <person name="Tonon T."/>
            <person name="Barbeyron T."/>
            <person name="Michel G."/>
            <person name="Noel B."/>
            <person name="Valentin K."/>
            <person name="Elias M."/>
            <person name="Artiguenave F."/>
            <person name="Arun A."/>
            <person name="Aury J.M."/>
            <person name="Barbosa-Neto J.F."/>
            <person name="Bothwell J.H."/>
            <person name="Bouget F.Y."/>
            <person name="Brillet L."/>
            <person name="Cabello-Hurtado F."/>
            <person name="Capella-Gutierrez S."/>
            <person name="Charrier B."/>
            <person name="Cladiere L."/>
            <person name="Cock J.M."/>
            <person name="Coelho S.M."/>
            <person name="Colleoni C."/>
            <person name="Czjzek M."/>
            <person name="Da Silva C."/>
            <person name="Delage L."/>
            <person name="Denoeud F."/>
            <person name="Deschamps P."/>
            <person name="Dittami S.M."/>
            <person name="Gabaldon T."/>
            <person name="Gachon C.M."/>
            <person name="Groisillier A."/>
            <person name="Herve C."/>
            <person name="Jabbari K."/>
            <person name="Katinka M."/>
            <person name="Kloareg B."/>
            <person name="Kowalczyk N."/>
            <person name="Labadie K."/>
            <person name="Leblanc C."/>
            <person name="Lopez P.J."/>
            <person name="McLachlan D.H."/>
            <person name="Meslet-Cladiere L."/>
            <person name="Moustafa A."/>
            <person name="Nehr Z."/>
            <person name="Nyvall Collen P."/>
            <person name="Panaud O."/>
            <person name="Partensky F."/>
            <person name="Poulain J."/>
            <person name="Rensing S.A."/>
            <person name="Rousvoal S."/>
            <person name="Samson G."/>
            <person name="Symeonidi A."/>
            <person name="Weissenbach J."/>
            <person name="Zambounis A."/>
            <person name="Wincker P."/>
            <person name="Boyen C."/>
        </authorList>
    </citation>
    <scope>NUCLEOTIDE SEQUENCE [LARGE SCALE GENOMIC DNA]</scope>
    <source>
        <strain evidence="3">cv. Stackhouse</strain>
    </source>
</reference>
<dbReference type="Gramene" id="CDF39117">
    <property type="protein sequence ID" value="CDF39117"/>
    <property type="gene ID" value="CHC_T00006518001"/>
</dbReference>
<feature type="transmembrane region" description="Helical" evidence="1">
    <location>
        <begin position="39"/>
        <end position="59"/>
    </location>
</feature>
<evidence type="ECO:0000313" key="2">
    <source>
        <dbReference type="EMBL" id="CDF39117.1"/>
    </source>
</evidence>
<dbReference type="Proteomes" id="UP000012073">
    <property type="component" value="Unassembled WGS sequence"/>
</dbReference>
<name>R7QKS0_CHOCR</name>
<sequence>MNRFQGDYEMTAYASLRTPPCTEPRTFSQGASSSEAPPFFFLFFSHPVVSLVFIVFPQFHCQILFLLTRTEHGTRADTKGPEDQRGVDDC</sequence>
<keyword evidence="1" id="KW-0812">Transmembrane</keyword>
<gene>
    <name evidence="2" type="ORF">CHC_T00006518001</name>
</gene>